<dbReference type="Gene3D" id="2.60.120.10">
    <property type="entry name" value="Jelly Rolls"/>
    <property type="match status" value="1"/>
</dbReference>
<protein>
    <submittedName>
        <fullName evidence="2">Cupin domain-containing protein</fullName>
    </submittedName>
</protein>
<proteinExistence type="predicted"/>
<dbReference type="PANTHER" id="PTHR43698:SF1">
    <property type="entry name" value="BLL4564 PROTEIN"/>
    <property type="match status" value="1"/>
</dbReference>
<dbReference type="AlphaFoldDB" id="A0A5C4X449"/>
<dbReference type="InterPro" id="IPR011051">
    <property type="entry name" value="RmlC_Cupin_sf"/>
</dbReference>
<reference evidence="2 3" key="1">
    <citation type="submission" date="2019-06" db="EMBL/GenBank/DDBJ databases">
        <authorList>
            <person name="Mardanova A.M."/>
            <person name="Pudova D.S."/>
            <person name="Shagimardanova E.I."/>
            <person name="Gogoleva N.E."/>
            <person name="Lutfullin M.T."/>
            <person name="Hadieva G.F."/>
            <person name="Sharipova M.R."/>
        </authorList>
    </citation>
    <scope>NUCLEOTIDE SEQUENCE [LARGE SCALE GENOMIC DNA]</scope>
    <source>
        <strain evidence="2 3">MG-1</strain>
    </source>
</reference>
<dbReference type="InterPro" id="IPR013096">
    <property type="entry name" value="Cupin_2"/>
</dbReference>
<feature type="domain" description="Cupin type-2" evidence="1">
    <location>
        <begin position="42"/>
        <end position="103"/>
    </location>
</feature>
<evidence type="ECO:0000313" key="3">
    <source>
        <dbReference type="Proteomes" id="UP000314223"/>
    </source>
</evidence>
<dbReference type="Pfam" id="PF07883">
    <property type="entry name" value="Cupin_2"/>
    <property type="match status" value="1"/>
</dbReference>
<dbReference type="EMBL" id="VDMQ01000002">
    <property type="protein sequence ID" value="TNM56773.1"/>
    <property type="molecule type" value="Genomic_DNA"/>
</dbReference>
<evidence type="ECO:0000259" key="1">
    <source>
        <dbReference type="Pfam" id="PF07883"/>
    </source>
</evidence>
<dbReference type="RefSeq" id="WP_139467577.1">
    <property type="nucleotide sequence ID" value="NZ_VDMQ01000002.1"/>
</dbReference>
<comment type="caution">
    <text evidence="2">The sequence shown here is derived from an EMBL/GenBank/DDBJ whole genome shotgun (WGS) entry which is preliminary data.</text>
</comment>
<dbReference type="InterPro" id="IPR047263">
    <property type="entry name" value="HNL-like_cupin"/>
</dbReference>
<name>A0A5C4X449_9MICO</name>
<accession>A0A5C4X449</accession>
<gene>
    <name evidence="2" type="ORF">FHQ09_04095</name>
</gene>
<sequence length="137" mass="15011">MSHRILPTTPTAKNPPEQFSGDVWVDPIASPQEDGQTMVVARVRFAPGAHTAWHSHAKGQTLHVTSGTALFGTRDGDVIEARPGQTVYCPAGEEHWHGAATETFMEHIAMLENAEDPAQTTTWLEHVDEADLHRPRG</sequence>
<organism evidence="2 3">
    <name type="scientific">Brevibacterium sediminis</name>
    <dbReference type="NCBI Taxonomy" id="1857024"/>
    <lineage>
        <taxon>Bacteria</taxon>
        <taxon>Bacillati</taxon>
        <taxon>Actinomycetota</taxon>
        <taxon>Actinomycetes</taxon>
        <taxon>Micrococcales</taxon>
        <taxon>Brevibacteriaceae</taxon>
        <taxon>Brevibacterium</taxon>
    </lineage>
</organism>
<dbReference type="CDD" id="cd02233">
    <property type="entry name" value="cupin_HNL-like"/>
    <property type="match status" value="1"/>
</dbReference>
<dbReference type="Proteomes" id="UP000314223">
    <property type="component" value="Unassembled WGS sequence"/>
</dbReference>
<evidence type="ECO:0000313" key="2">
    <source>
        <dbReference type="EMBL" id="TNM56773.1"/>
    </source>
</evidence>
<dbReference type="SUPFAM" id="SSF51182">
    <property type="entry name" value="RmlC-like cupins"/>
    <property type="match status" value="1"/>
</dbReference>
<dbReference type="InterPro" id="IPR014710">
    <property type="entry name" value="RmlC-like_jellyroll"/>
</dbReference>
<dbReference type="PANTHER" id="PTHR43698">
    <property type="entry name" value="RIBD C-TERMINAL DOMAIN CONTAINING PROTEIN"/>
    <property type="match status" value="1"/>
</dbReference>